<keyword evidence="4" id="KW-0548">Nucleotidyltransferase</keyword>
<keyword evidence="2" id="KW-0240">DNA-directed RNA polymerase</keyword>
<dbReference type="PRINTS" id="PR00045">
    <property type="entry name" value="SIGMA54FCT"/>
</dbReference>
<keyword evidence="8" id="KW-0804">Transcription</keyword>
<evidence type="ECO:0000256" key="4">
    <source>
        <dbReference type="ARBA" id="ARBA00022695"/>
    </source>
</evidence>
<dbReference type="EMBL" id="CP013195">
    <property type="protein sequence ID" value="ALO49544.1"/>
    <property type="molecule type" value="Genomic_DNA"/>
</dbReference>
<gene>
    <name evidence="12" type="ORF">AS203_11015</name>
</gene>
<dbReference type="RefSeq" id="WP_025065588.1">
    <property type="nucleotide sequence ID" value="NZ_CP013195.1"/>
</dbReference>
<keyword evidence="6" id="KW-0731">Sigma factor</keyword>
<dbReference type="GO" id="GO:0016987">
    <property type="term" value="F:sigma factor activity"/>
    <property type="evidence" value="ECO:0007669"/>
    <property type="project" value="UniProtKB-KW"/>
</dbReference>
<sequence>MAQRLVQMQTQKLAQQQRLSQQQMLQVRLLEMPLTELEESVNAELDDNPAMENGDADDALNDNREEQDEEREDESFDEKTEREERESALDEALGGIGRDDEMPQSSASYNDPNADYEEIVYGDITSFYDKLKEQMGEVNLTARQRDVMEYLIGSLDNDGLLRKDLDSICDELAIYHSLDVTQGEVEDVLHILQSFDPAGIGARNLQECLLLQIDRRPASTVRDLARRVIAECFDAFTKNHWDKIQAQLGLTDSQVTAVQNEIRRLNPKPGASLGETEGRNIQQITPDFIVDTNDDGTVSFSLNRGMIPDLKVSPAFSEMVDAYKNNKENLNREEKAAWLYAKEKMERAQGFIEAIKQRRRTLQVTMKAIIDWQLRFFQEGDEADLKPMILKDIADQTGLDISTISRVSNVKYAQTKWGTFPLRFFFSDGYTTDDGEEMSTRKIKIALRMLIERENKQRPMSDDLIKDALAEQGYPIARRTVAKYREQLGIPVARLRKQ</sequence>
<feature type="compositionally biased region" description="Acidic residues" evidence="9">
    <location>
        <begin position="38"/>
        <end position="76"/>
    </location>
</feature>
<dbReference type="eggNOG" id="COG1508">
    <property type="taxonomic scope" value="Bacteria"/>
</dbReference>
<evidence type="ECO:0000256" key="3">
    <source>
        <dbReference type="ARBA" id="ARBA00022679"/>
    </source>
</evidence>
<keyword evidence="5" id="KW-0805">Transcription regulation</keyword>
<evidence type="ECO:0000256" key="6">
    <source>
        <dbReference type="ARBA" id="ARBA00023082"/>
    </source>
</evidence>
<evidence type="ECO:0000256" key="2">
    <source>
        <dbReference type="ARBA" id="ARBA00022478"/>
    </source>
</evidence>
<dbReference type="AlphaFoldDB" id="A0A0S2KML2"/>
<dbReference type="GO" id="GO:0001216">
    <property type="term" value="F:DNA-binding transcription activator activity"/>
    <property type="evidence" value="ECO:0007669"/>
    <property type="project" value="InterPro"/>
</dbReference>
<evidence type="ECO:0000313" key="13">
    <source>
        <dbReference type="Proteomes" id="UP000056252"/>
    </source>
</evidence>
<feature type="domain" description="RNA polymerase sigma factor 54 core-binding" evidence="11">
    <location>
        <begin position="125"/>
        <end position="314"/>
    </location>
</feature>
<dbReference type="PROSITE" id="PS50044">
    <property type="entry name" value="SIGMA54_3"/>
    <property type="match status" value="1"/>
</dbReference>
<dbReference type="NCBIfam" id="TIGR02395">
    <property type="entry name" value="rpoN_sigma"/>
    <property type="match status" value="1"/>
</dbReference>
<dbReference type="InterPro" id="IPR038709">
    <property type="entry name" value="RpoN_core-bd_sf"/>
</dbReference>
<keyword evidence="7" id="KW-0238">DNA-binding</keyword>
<proteinExistence type="inferred from homology"/>
<evidence type="ECO:0000256" key="7">
    <source>
        <dbReference type="ARBA" id="ARBA00023125"/>
    </source>
</evidence>
<dbReference type="PROSITE" id="PS00718">
    <property type="entry name" value="SIGMA54_2"/>
    <property type="match status" value="1"/>
</dbReference>
<dbReference type="PANTHER" id="PTHR32248:SF4">
    <property type="entry name" value="RNA POLYMERASE SIGMA-54 FACTOR"/>
    <property type="match status" value="1"/>
</dbReference>
<dbReference type="InterPro" id="IPR000394">
    <property type="entry name" value="RNA_pol_sigma_54"/>
</dbReference>
<dbReference type="Gene3D" id="1.10.10.1330">
    <property type="entry name" value="RNA polymerase sigma-54 factor, core-binding domain"/>
    <property type="match status" value="1"/>
</dbReference>
<dbReference type="Pfam" id="PF04963">
    <property type="entry name" value="Sigma54_CBD"/>
    <property type="match status" value="1"/>
</dbReference>
<dbReference type="Pfam" id="PF00309">
    <property type="entry name" value="Sigma54_AID"/>
    <property type="match status" value="1"/>
</dbReference>
<evidence type="ECO:0000256" key="8">
    <source>
        <dbReference type="ARBA" id="ARBA00023163"/>
    </source>
</evidence>
<evidence type="ECO:0000256" key="9">
    <source>
        <dbReference type="SAM" id="MobiDB-lite"/>
    </source>
</evidence>
<dbReference type="Proteomes" id="UP000056252">
    <property type="component" value="Chromosome"/>
</dbReference>
<evidence type="ECO:0000259" key="10">
    <source>
        <dbReference type="Pfam" id="PF04552"/>
    </source>
</evidence>
<name>A0A0S2KML2_9BACT</name>
<evidence type="ECO:0000313" key="12">
    <source>
        <dbReference type="EMBL" id="ALO49544.1"/>
    </source>
</evidence>
<dbReference type="GO" id="GO:0016779">
    <property type="term" value="F:nucleotidyltransferase activity"/>
    <property type="evidence" value="ECO:0007669"/>
    <property type="project" value="UniProtKB-KW"/>
</dbReference>
<dbReference type="Gene3D" id="1.10.10.60">
    <property type="entry name" value="Homeodomain-like"/>
    <property type="match status" value="1"/>
</dbReference>
<dbReference type="InterPro" id="IPR007634">
    <property type="entry name" value="RNA_pol_sigma_54_DNA-bd"/>
</dbReference>
<evidence type="ECO:0000256" key="5">
    <source>
        <dbReference type="ARBA" id="ARBA00023015"/>
    </source>
</evidence>
<dbReference type="GO" id="GO:0006352">
    <property type="term" value="P:DNA-templated transcription initiation"/>
    <property type="evidence" value="ECO:0007669"/>
    <property type="project" value="InterPro"/>
</dbReference>
<dbReference type="OrthoDB" id="9814402at2"/>
<feature type="compositionally biased region" description="Basic and acidic residues" evidence="9">
    <location>
        <begin position="77"/>
        <end position="88"/>
    </location>
</feature>
<dbReference type="PIRSF" id="PIRSF000774">
    <property type="entry name" value="RpoN"/>
    <property type="match status" value="1"/>
</dbReference>
<evidence type="ECO:0000256" key="1">
    <source>
        <dbReference type="ARBA" id="ARBA00008798"/>
    </source>
</evidence>
<accession>A0A0S2KML2</accession>
<dbReference type="KEGG" id="peo:AS203_11015"/>
<dbReference type="STRING" id="76123.AS203_11015"/>
<dbReference type="Pfam" id="PF04552">
    <property type="entry name" value="Sigma54_DBD"/>
    <property type="match status" value="1"/>
</dbReference>
<evidence type="ECO:0000259" key="11">
    <source>
        <dbReference type="Pfam" id="PF04963"/>
    </source>
</evidence>
<feature type="domain" description="RNA polymerase sigma factor 54 DNA-binding" evidence="10">
    <location>
        <begin position="340"/>
        <end position="498"/>
    </location>
</feature>
<dbReference type="PANTHER" id="PTHR32248">
    <property type="entry name" value="RNA POLYMERASE SIGMA-54 FACTOR"/>
    <property type="match status" value="1"/>
</dbReference>
<dbReference type="GO" id="GO:0003677">
    <property type="term" value="F:DNA binding"/>
    <property type="evidence" value="ECO:0007669"/>
    <property type="project" value="UniProtKB-KW"/>
</dbReference>
<dbReference type="GO" id="GO:0000428">
    <property type="term" value="C:DNA-directed RNA polymerase complex"/>
    <property type="evidence" value="ECO:0007669"/>
    <property type="project" value="UniProtKB-KW"/>
</dbReference>
<keyword evidence="13" id="KW-1185">Reference proteome</keyword>
<dbReference type="InterPro" id="IPR007046">
    <property type="entry name" value="RNA_pol_sigma_54_core-bd"/>
</dbReference>
<organism evidence="12 13">
    <name type="scientific">Hoylesella enoeca</name>
    <dbReference type="NCBI Taxonomy" id="76123"/>
    <lineage>
        <taxon>Bacteria</taxon>
        <taxon>Pseudomonadati</taxon>
        <taxon>Bacteroidota</taxon>
        <taxon>Bacteroidia</taxon>
        <taxon>Bacteroidales</taxon>
        <taxon>Prevotellaceae</taxon>
        <taxon>Hoylesella</taxon>
    </lineage>
</organism>
<protein>
    <submittedName>
        <fullName evidence="12">RNA polymerase sigma-54 factor</fullName>
    </submittedName>
</protein>
<reference evidence="13" key="1">
    <citation type="submission" date="2015-11" db="EMBL/GenBank/DDBJ databases">
        <authorList>
            <person name="Holder M.E."/>
            <person name="Ajami N.J."/>
            <person name="Petrosino J.F."/>
        </authorList>
    </citation>
    <scope>NUCLEOTIDE SEQUENCE [LARGE SCALE GENOMIC DNA]</scope>
    <source>
        <strain evidence="13">F0113</strain>
    </source>
</reference>
<comment type="similarity">
    <text evidence="1">Belongs to the sigma-54 factor family.</text>
</comment>
<feature type="region of interest" description="Disordered" evidence="9">
    <location>
        <begin position="38"/>
        <end position="114"/>
    </location>
</feature>
<keyword evidence="3" id="KW-0808">Transferase</keyword>